<dbReference type="GO" id="GO:0008270">
    <property type="term" value="F:zinc ion binding"/>
    <property type="evidence" value="ECO:0007669"/>
    <property type="project" value="UniProtKB-KW"/>
</dbReference>
<organism evidence="3 4">
    <name type="scientific">Thelohanellus kitauei</name>
    <name type="common">Myxosporean</name>
    <dbReference type="NCBI Taxonomy" id="669202"/>
    <lineage>
        <taxon>Eukaryota</taxon>
        <taxon>Metazoa</taxon>
        <taxon>Cnidaria</taxon>
        <taxon>Myxozoa</taxon>
        <taxon>Myxosporea</taxon>
        <taxon>Bivalvulida</taxon>
        <taxon>Platysporina</taxon>
        <taxon>Myxobolidae</taxon>
        <taxon>Thelohanellus</taxon>
    </lineage>
</organism>
<evidence type="ECO:0000313" key="4">
    <source>
        <dbReference type="Proteomes" id="UP000031668"/>
    </source>
</evidence>
<name>A0A0C2MAK7_THEKT</name>
<dbReference type="InterPro" id="IPR036236">
    <property type="entry name" value="Znf_C2H2_sf"/>
</dbReference>
<dbReference type="OrthoDB" id="8922241at2759"/>
<keyword evidence="1" id="KW-0862">Zinc</keyword>
<evidence type="ECO:0000259" key="2">
    <source>
        <dbReference type="PROSITE" id="PS50157"/>
    </source>
</evidence>
<evidence type="ECO:0000313" key="3">
    <source>
        <dbReference type="EMBL" id="KII61364.1"/>
    </source>
</evidence>
<dbReference type="InterPro" id="IPR013087">
    <property type="entry name" value="Znf_C2H2_type"/>
</dbReference>
<evidence type="ECO:0000256" key="1">
    <source>
        <dbReference type="PROSITE-ProRule" id="PRU00042"/>
    </source>
</evidence>
<sequence>MLPSKNIAIQETSSLENDLSYKEEPGKSQNASLYICYELRRSPRFAGRSSEVDTPSTYNVDETERNGGILIQSGRYMKNIRKFRCRRRGCYQYFYCELSLKSHYANDHSFPCALCDEKFANYSFLRKHVSVAHPKQYICDKCGIKVYGYKEVNRRFIDVQTQKNP</sequence>
<dbReference type="SUPFAM" id="SSF57667">
    <property type="entry name" value="beta-beta-alpha zinc fingers"/>
    <property type="match status" value="1"/>
</dbReference>
<keyword evidence="1" id="KW-0863">Zinc-finger</keyword>
<accession>A0A0C2MAK7</accession>
<dbReference type="PROSITE" id="PS00028">
    <property type="entry name" value="ZINC_FINGER_C2H2_1"/>
    <property type="match status" value="1"/>
</dbReference>
<dbReference type="Proteomes" id="UP000031668">
    <property type="component" value="Unassembled WGS sequence"/>
</dbReference>
<dbReference type="SMART" id="SM00355">
    <property type="entry name" value="ZnF_C2H2"/>
    <property type="match status" value="2"/>
</dbReference>
<dbReference type="Gene3D" id="3.30.160.60">
    <property type="entry name" value="Classic Zinc Finger"/>
    <property type="match status" value="1"/>
</dbReference>
<protein>
    <recommendedName>
        <fullName evidence="2">C2H2-type domain-containing protein</fullName>
    </recommendedName>
</protein>
<dbReference type="EMBL" id="JWZT01005339">
    <property type="protein sequence ID" value="KII61364.1"/>
    <property type="molecule type" value="Genomic_DNA"/>
</dbReference>
<keyword evidence="1" id="KW-0479">Metal-binding</keyword>
<reference evidence="3 4" key="1">
    <citation type="journal article" date="2014" name="Genome Biol. Evol.">
        <title>The genome of the myxosporean Thelohanellus kitauei shows adaptations to nutrient acquisition within its fish host.</title>
        <authorList>
            <person name="Yang Y."/>
            <person name="Xiong J."/>
            <person name="Zhou Z."/>
            <person name="Huo F."/>
            <person name="Miao W."/>
            <person name="Ran C."/>
            <person name="Liu Y."/>
            <person name="Zhang J."/>
            <person name="Feng J."/>
            <person name="Wang M."/>
            <person name="Wang M."/>
            <person name="Wang L."/>
            <person name="Yao B."/>
        </authorList>
    </citation>
    <scope>NUCLEOTIDE SEQUENCE [LARGE SCALE GENOMIC DNA]</scope>
    <source>
        <strain evidence="3">Wuqing</strain>
    </source>
</reference>
<feature type="domain" description="C2H2-type" evidence="2">
    <location>
        <begin position="110"/>
        <end position="138"/>
    </location>
</feature>
<dbReference type="AlphaFoldDB" id="A0A0C2MAK7"/>
<comment type="caution">
    <text evidence="3">The sequence shown here is derived from an EMBL/GenBank/DDBJ whole genome shotgun (WGS) entry which is preliminary data.</text>
</comment>
<proteinExistence type="predicted"/>
<gene>
    <name evidence="3" type="ORF">RF11_12778</name>
</gene>
<keyword evidence="4" id="KW-1185">Reference proteome</keyword>
<dbReference type="PROSITE" id="PS50157">
    <property type="entry name" value="ZINC_FINGER_C2H2_2"/>
    <property type="match status" value="1"/>
</dbReference>